<sequence length="261" mass="29776">MKTFAILSILLTVFTFSPLQEAEAEKKQLEGKGQSKTEIFTFLNNGIPTKGKIFLPASYKANKELPAIYLIDFREQHFKLATDEFEKVIEGVQKIRDLDALVVSLEHIADIDAEPETYQEHYQLFKNMAAYVTAKYTKNSSGTFIGKGSEAGVVLMSMFLETRENSVFDNFIATDPSPLYASAMIKMIENNDFPNNKSNKKLHFSFSTSNDRSKCNTLISRINEANYPWLQFRFKEYTNSNYENTYPVSFAEGLAFIFNTD</sequence>
<dbReference type="Proteomes" id="UP001474120">
    <property type="component" value="Unassembled WGS sequence"/>
</dbReference>
<feature type="signal peptide" evidence="1">
    <location>
        <begin position="1"/>
        <end position="22"/>
    </location>
</feature>
<dbReference type="EMBL" id="JBCDNA010000002">
    <property type="protein sequence ID" value="MEL4456421.1"/>
    <property type="molecule type" value="Genomic_DNA"/>
</dbReference>
<dbReference type="InterPro" id="IPR029058">
    <property type="entry name" value="AB_hydrolase_fold"/>
</dbReference>
<evidence type="ECO:0000313" key="2">
    <source>
        <dbReference type="EMBL" id="MEL4456421.1"/>
    </source>
</evidence>
<evidence type="ECO:0000313" key="3">
    <source>
        <dbReference type="Proteomes" id="UP001474120"/>
    </source>
</evidence>
<evidence type="ECO:0008006" key="4">
    <source>
        <dbReference type="Google" id="ProtNLM"/>
    </source>
</evidence>
<reference evidence="2 3" key="1">
    <citation type="submission" date="2024-04" db="EMBL/GenBank/DDBJ databases">
        <title>whole genome sequencing of Lutimonas vermicola strain IMCC1616.</title>
        <authorList>
            <person name="Bae S.S."/>
        </authorList>
    </citation>
    <scope>NUCLEOTIDE SEQUENCE [LARGE SCALE GENOMIC DNA]</scope>
    <source>
        <strain evidence="2 3">IMCC1616</strain>
    </source>
</reference>
<keyword evidence="1" id="KW-0732">Signal</keyword>
<dbReference type="Gene3D" id="3.40.50.1820">
    <property type="entry name" value="alpha/beta hydrolase"/>
    <property type="match status" value="1"/>
</dbReference>
<evidence type="ECO:0000256" key="1">
    <source>
        <dbReference type="SAM" id="SignalP"/>
    </source>
</evidence>
<dbReference type="RefSeq" id="WP_342160554.1">
    <property type="nucleotide sequence ID" value="NZ_JBCDNA010000002.1"/>
</dbReference>
<accession>A0ABU9L1V9</accession>
<gene>
    <name evidence="2" type="ORF">AABB81_10970</name>
</gene>
<protein>
    <recommendedName>
        <fullName evidence="4">Esterase</fullName>
    </recommendedName>
</protein>
<proteinExistence type="predicted"/>
<keyword evidence="3" id="KW-1185">Reference proteome</keyword>
<comment type="caution">
    <text evidence="2">The sequence shown here is derived from an EMBL/GenBank/DDBJ whole genome shotgun (WGS) entry which is preliminary data.</text>
</comment>
<name>A0ABU9L1V9_9FLAO</name>
<feature type="chain" id="PRO_5045373913" description="Esterase" evidence="1">
    <location>
        <begin position="23"/>
        <end position="261"/>
    </location>
</feature>
<organism evidence="2 3">
    <name type="scientific">Lutimonas vermicola</name>
    <dbReference type="NCBI Taxonomy" id="414288"/>
    <lineage>
        <taxon>Bacteria</taxon>
        <taxon>Pseudomonadati</taxon>
        <taxon>Bacteroidota</taxon>
        <taxon>Flavobacteriia</taxon>
        <taxon>Flavobacteriales</taxon>
        <taxon>Flavobacteriaceae</taxon>
        <taxon>Lutimonas</taxon>
    </lineage>
</organism>
<dbReference type="SUPFAM" id="SSF53474">
    <property type="entry name" value="alpha/beta-Hydrolases"/>
    <property type="match status" value="1"/>
</dbReference>